<gene>
    <name evidence="1" type="ORF">NCTC10738_03751</name>
</gene>
<dbReference type="Proteomes" id="UP000254069">
    <property type="component" value="Unassembled WGS sequence"/>
</dbReference>
<proteinExistence type="predicted"/>
<evidence type="ECO:0000313" key="2">
    <source>
        <dbReference type="Proteomes" id="UP000254069"/>
    </source>
</evidence>
<dbReference type="AlphaFoldDB" id="A0A380BSI5"/>
<reference evidence="1 2" key="1">
    <citation type="submission" date="2018-06" db="EMBL/GenBank/DDBJ databases">
        <authorList>
            <consortium name="Pathogen Informatics"/>
            <person name="Doyle S."/>
        </authorList>
    </citation>
    <scope>NUCLEOTIDE SEQUENCE [LARGE SCALE GENOMIC DNA]</scope>
    <source>
        <strain evidence="1 2">NCTC10738</strain>
    </source>
</reference>
<dbReference type="RefSeq" id="WP_107004880.1">
    <property type="nucleotide sequence ID" value="NZ_CAXOJE010000029.1"/>
</dbReference>
<keyword evidence="2" id="KW-1185">Reference proteome</keyword>
<dbReference type="KEGG" id="salg:BS332_18860"/>
<protein>
    <submittedName>
        <fullName evidence="1">Uncharacterized protein</fullName>
    </submittedName>
</protein>
<dbReference type="EMBL" id="UGYO01000002">
    <property type="protein sequence ID" value="SUJ05116.1"/>
    <property type="molecule type" value="Genomic_DNA"/>
</dbReference>
<sequence length="176" mass="20367">MTAISEEYYVLSNNYSKVNFVVNMEDDREFSLLMDKEISTSTPVNFECVSLKSFESIAAPFDVSVNTEILFDLDFLSTLSGLELYQTSLVPAKIINKDYIYLHCYNIINIEEERIGFDFSKLSNIPLEKRLVFKPSLGAIVVFFHKSIMEKLNSVKEVQYVKHKKASDWSIEWEMS</sequence>
<evidence type="ECO:0000313" key="1">
    <source>
        <dbReference type="EMBL" id="SUJ05116.1"/>
    </source>
</evidence>
<organism evidence="1 2">
    <name type="scientific">Shewanella algae</name>
    <dbReference type="NCBI Taxonomy" id="38313"/>
    <lineage>
        <taxon>Bacteria</taxon>
        <taxon>Pseudomonadati</taxon>
        <taxon>Pseudomonadota</taxon>
        <taxon>Gammaproteobacteria</taxon>
        <taxon>Alteromonadales</taxon>
        <taxon>Shewanellaceae</taxon>
        <taxon>Shewanella</taxon>
    </lineage>
</organism>
<name>A0A380BSI5_9GAMM</name>
<accession>A0A380BSI5</accession>